<proteinExistence type="predicted"/>
<dbReference type="EMBL" id="JAZEWV010000053">
    <property type="protein sequence ID" value="MEE4546750.1"/>
    <property type="molecule type" value="Genomic_DNA"/>
</dbReference>
<protein>
    <submittedName>
        <fullName evidence="1">Uncharacterized protein</fullName>
    </submittedName>
</protein>
<evidence type="ECO:0000313" key="2">
    <source>
        <dbReference type="Proteomes" id="UP001344658"/>
    </source>
</evidence>
<comment type="caution">
    <text evidence="1">The sequence shown here is derived from an EMBL/GenBank/DDBJ whole genome shotgun (WGS) entry which is preliminary data.</text>
</comment>
<keyword evidence="2" id="KW-1185">Reference proteome</keyword>
<gene>
    <name evidence="1" type="ORF">V2S66_32900</name>
</gene>
<accession>A0ABU7PLP3</accession>
<sequence length="105" mass="10402">MSSLRPGGPTVRTVLSIALPSDGGNVATPAPLSEYGGILPAPEGTVVRLDIGDARYCTPHNADKIAGALRAAAEIEIVGSDIGGVTGTRSALAAALARARPLATG</sequence>
<name>A0ABU7PLP3_9ACTN</name>
<dbReference type="RefSeq" id="WP_330800509.1">
    <property type="nucleotide sequence ID" value="NZ_JAZEWV010000053.1"/>
</dbReference>
<dbReference type="Proteomes" id="UP001344658">
    <property type="component" value="Unassembled WGS sequence"/>
</dbReference>
<organism evidence="1 2">
    <name type="scientific">Actinacidiphila polyblastidii</name>
    <dbReference type="NCBI Taxonomy" id="3110430"/>
    <lineage>
        <taxon>Bacteria</taxon>
        <taxon>Bacillati</taxon>
        <taxon>Actinomycetota</taxon>
        <taxon>Actinomycetes</taxon>
        <taxon>Kitasatosporales</taxon>
        <taxon>Streptomycetaceae</taxon>
        <taxon>Actinacidiphila</taxon>
    </lineage>
</organism>
<reference evidence="1 2" key="1">
    <citation type="submission" date="2023-12" db="EMBL/GenBank/DDBJ databases">
        <title>Streptomyces sp. V4-01.</title>
        <authorList>
            <person name="Somphong A."/>
            <person name="Phongsopitanun W."/>
        </authorList>
    </citation>
    <scope>NUCLEOTIDE SEQUENCE [LARGE SCALE GENOMIC DNA]</scope>
    <source>
        <strain evidence="1 2">V4-01</strain>
    </source>
</reference>
<evidence type="ECO:0000313" key="1">
    <source>
        <dbReference type="EMBL" id="MEE4546750.1"/>
    </source>
</evidence>